<organism evidence="2 3">
    <name type="scientific">Yersinia pseudotuberculosis serotype O:1b (strain IP 31758)</name>
    <dbReference type="NCBI Taxonomy" id="349747"/>
    <lineage>
        <taxon>Bacteria</taxon>
        <taxon>Pseudomonadati</taxon>
        <taxon>Pseudomonadota</taxon>
        <taxon>Gammaproteobacteria</taxon>
        <taxon>Enterobacterales</taxon>
        <taxon>Yersiniaceae</taxon>
        <taxon>Yersinia</taxon>
    </lineage>
</organism>
<dbReference type="EMBL" id="CP000719">
    <property type="protein sequence ID" value="ABS45717.1"/>
    <property type="molecule type" value="Genomic_DNA"/>
</dbReference>
<name>A0A0U1QTK8_YERP3</name>
<dbReference type="InterPro" id="IPR023405">
    <property type="entry name" value="Topo_IA_core_domain"/>
</dbReference>
<keyword evidence="2" id="KW-0614">Plasmid</keyword>
<evidence type="ECO:0000313" key="2">
    <source>
        <dbReference type="EMBL" id="ABS45717.1"/>
    </source>
</evidence>
<dbReference type="GO" id="GO:0006265">
    <property type="term" value="P:DNA topological change"/>
    <property type="evidence" value="ECO:0007669"/>
    <property type="project" value="InterPro"/>
</dbReference>
<proteinExistence type="predicted"/>
<dbReference type="PROSITE" id="PS50880">
    <property type="entry name" value="TOPRIM"/>
    <property type="match status" value="1"/>
</dbReference>
<dbReference type="PANTHER" id="PTHR42785">
    <property type="entry name" value="DNA TOPOISOMERASE, TYPE IA, CORE"/>
    <property type="match status" value="1"/>
</dbReference>
<accession>A0A0U1QTK8</accession>
<dbReference type="GO" id="GO:0003677">
    <property type="term" value="F:DNA binding"/>
    <property type="evidence" value="ECO:0007669"/>
    <property type="project" value="InterPro"/>
</dbReference>
<evidence type="ECO:0000313" key="3">
    <source>
        <dbReference type="Proteomes" id="UP000002412"/>
    </source>
</evidence>
<dbReference type="Gene3D" id="3.40.50.140">
    <property type="match status" value="1"/>
</dbReference>
<dbReference type="Proteomes" id="UP000002412">
    <property type="component" value="Plasmid p_153kb"/>
</dbReference>
<protein>
    <submittedName>
        <fullName evidence="2">Putative DNA topoisomerase</fullName>
    </submittedName>
</protein>
<gene>
    <name evidence="2" type="ordered locus">YpsIP31758_B0031</name>
</gene>
<dbReference type="Pfam" id="PF01751">
    <property type="entry name" value="Toprim"/>
    <property type="match status" value="1"/>
</dbReference>
<dbReference type="InterPro" id="IPR013497">
    <property type="entry name" value="Topo_IA_cen"/>
</dbReference>
<feature type="domain" description="Toprim" evidence="1">
    <location>
        <begin position="2"/>
        <end position="120"/>
    </location>
</feature>
<sequence length="519" mass="57124">MADLFIIEAAGKIKSLSKTILSITGQKAEILATLGHICSNPEGLKTDWIDTQFNEKHYGVIERKKEIVERIRLAAKVANNIYIATDDDHEGDVIARDVLTHCINLDDHQKTLRVRLRALTVAEVKNSINAASQIGELDAARGDARRIIDRLIGGLSNDDGAVGRVQGSLLLMLSQYTPIVGMNCYALPAADGRGNFTAFSPVYADDAIDTEVINELSNLAPLLVTQTHSATVASGVYNYGDVLLNGSLATGRSVAEIADAMQRLYERGEMTYPRAANRAVTGDTVSRIARIARLHGTTFNSDKFAFCRSISGAYGHEAPSPLLLDFPLNRDLNAVDIDTAVLSTITRNLISNGIPCLIERPDVCELPPSVSHLLWHRTTAEGQLYWDNKVAAGFTPWTAEQSTLHFMMSHDLGRPSTLVSHIEKFLERNLVDDNFEFTRNGREWCYNIGEIFHQRNISNLVEQYLNETCLNPQDMVAEMINLCGLTALNKGGVGQDNVIDTTTTQQEYEENADTGICTN</sequence>
<dbReference type="AlphaFoldDB" id="A0A0U1QTK8"/>
<keyword evidence="2" id="KW-0413">Isomerase</keyword>
<reference evidence="2 3" key="1">
    <citation type="journal article" date="2007" name="PLoS Genet.">
        <title>The complete genome sequence of Yersinia pseudotuberculosis IP31758, the causative agent of Far East scarlet-like fever.</title>
        <authorList>
            <person name="Eppinger M."/>
            <person name="Rosovitz M.J."/>
            <person name="Fricke W.F."/>
            <person name="Rasko D.A."/>
            <person name="Kokorina G."/>
            <person name="Fayolle C."/>
            <person name="Lindler L.E."/>
            <person name="Carniel E."/>
            <person name="Ravel J."/>
        </authorList>
    </citation>
    <scope>NUCLEOTIDE SEQUENCE [LARGE SCALE GENOMIC DNA]</scope>
    <source>
        <strain evidence="2 3">IP 31758</strain>
        <plasmid evidence="3">Plasmid plasmid_153kb</plasmid>
    </source>
</reference>
<dbReference type="KEGG" id="ypi:YpsIP31758_B0031"/>
<dbReference type="PRINTS" id="PR00417">
    <property type="entry name" value="PRTPISMRASEI"/>
</dbReference>
<dbReference type="InterPro" id="IPR006171">
    <property type="entry name" value="TOPRIM_dom"/>
</dbReference>
<dbReference type="RefSeq" id="WP_011988561.1">
    <property type="nucleotide sequence ID" value="NC_009705.1"/>
</dbReference>
<dbReference type="HOGENOM" id="CLU_489842_0_0_6"/>
<dbReference type="InterPro" id="IPR000380">
    <property type="entry name" value="Topo_IA"/>
</dbReference>
<dbReference type="PANTHER" id="PTHR42785:SF1">
    <property type="entry name" value="DNA TOPOISOMERASE"/>
    <property type="match status" value="1"/>
</dbReference>
<evidence type="ECO:0000259" key="1">
    <source>
        <dbReference type="PROSITE" id="PS50880"/>
    </source>
</evidence>
<dbReference type="GO" id="GO:0003917">
    <property type="term" value="F:DNA topoisomerase type I (single strand cut, ATP-independent) activity"/>
    <property type="evidence" value="ECO:0007669"/>
    <property type="project" value="InterPro"/>
</dbReference>
<geneLocation type="plasmid" evidence="3">
    <name>plasmid_153kb</name>
</geneLocation>
<dbReference type="SUPFAM" id="SSF56712">
    <property type="entry name" value="Prokaryotic type I DNA topoisomerase"/>
    <property type="match status" value="1"/>
</dbReference>